<dbReference type="CDD" id="cd04301">
    <property type="entry name" value="NAT_SF"/>
    <property type="match status" value="1"/>
</dbReference>
<feature type="domain" description="N-acetyltransferase" evidence="1">
    <location>
        <begin position="11"/>
        <end position="170"/>
    </location>
</feature>
<evidence type="ECO:0000313" key="3">
    <source>
        <dbReference type="Proteomes" id="UP000217141"/>
    </source>
</evidence>
<dbReference type="InterPro" id="IPR016181">
    <property type="entry name" value="Acyl_CoA_acyltransferase"/>
</dbReference>
<proteinExistence type="predicted"/>
<dbReference type="Pfam" id="PF00583">
    <property type="entry name" value="Acetyltransf_1"/>
    <property type="match status" value="1"/>
</dbReference>
<accession>A0A249MVE4</accession>
<sequence>MAAGQARGDASVIRAISPADHDAIWAILEPVIRAGETLAIPRDMTRQAALSLWLSSDRTVRVLEEDGAVLGIFYVRANQMGGGAHVANAGYVVAQHATGRGVARRMCAASLDLARALGFRAMQFNFVVSSNVRAVALWQDMGFAVVGRLPEVFDHPALGYVDALVMFRAW</sequence>
<evidence type="ECO:0000313" key="2">
    <source>
        <dbReference type="EMBL" id="ASY45288.1"/>
    </source>
</evidence>
<organism evidence="2 3">
    <name type="scientific">Sphingobium xenophagum</name>
    <dbReference type="NCBI Taxonomy" id="121428"/>
    <lineage>
        <taxon>Bacteria</taxon>
        <taxon>Pseudomonadati</taxon>
        <taxon>Pseudomonadota</taxon>
        <taxon>Alphaproteobacteria</taxon>
        <taxon>Sphingomonadales</taxon>
        <taxon>Sphingomonadaceae</taxon>
        <taxon>Sphingobium</taxon>
    </lineage>
</organism>
<reference evidence="2 3" key="1">
    <citation type="submission" date="2017-08" db="EMBL/GenBank/DDBJ databases">
        <title>Whole Genome Sequence of Sphingobium hydrophobicum C1: Insights into Adaption to the Electronic-waste Contaminated Sediment.</title>
        <authorList>
            <person name="Song D."/>
            <person name="Chen X."/>
            <person name="Xu M."/>
        </authorList>
    </citation>
    <scope>NUCLEOTIDE SEQUENCE [LARGE SCALE GENOMIC DNA]</scope>
    <source>
        <strain evidence="2 3">C1</strain>
    </source>
</reference>
<dbReference type="Proteomes" id="UP000217141">
    <property type="component" value="Chromosome I"/>
</dbReference>
<protein>
    <submittedName>
        <fullName evidence="2">GNAT family N-acetyltransferase</fullName>
    </submittedName>
</protein>
<dbReference type="SUPFAM" id="SSF55729">
    <property type="entry name" value="Acyl-CoA N-acyltransferases (Nat)"/>
    <property type="match status" value="1"/>
</dbReference>
<dbReference type="AlphaFoldDB" id="A0A249MVE4"/>
<evidence type="ECO:0000259" key="1">
    <source>
        <dbReference type="PROSITE" id="PS51186"/>
    </source>
</evidence>
<dbReference type="PANTHER" id="PTHR43138:SF1">
    <property type="entry name" value="N-ACETYLTRANSFERASE ACA1"/>
    <property type="match status" value="1"/>
</dbReference>
<dbReference type="InterPro" id="IPR000182">
    <property type="entry name" value="GNAT_dom"/>
</dbReference>
<dbReference type="GO" id="GO:0016747">
    <property type="term" value="F:acyltransferase activity, transferring groups other than amino-acyl groups"/>
    <property type="evidence" value="ECO:0007669"/>
    <property type="project" value="InterPro"/>
</dbReference>
<dbReference type="RefSeq" id="WP_017182372.1">
    <property type="nucleotide sequence ID" value="NZ_CP022745.1"/>
</dbReference>
<name>A0A249MVE4_SPHXE</name>
<dbReference type="KEGG" id="shyd:CJD35_13210"/>
<keyword evidence="2" id="KW-0808">Transferase</keyword>
<dbReference type="EMBL" id="CP022745">
    <property type="protein sequence ID" value="ASY45288.1"/>
    <property type="molecule type" value="Genomic_DNA"/>
</dbReference>
<dbReference type="InterPro" id="IPR052742">
    <property type="entry name" value="Mito_N-acetyltransferase"/>
</dbReference>
<dbReference type="Gene3D" id="3.40.630.30">
    <property type="match status" value="1"/>
</dbReference>
<dbReference type="PROSITE" id="PS51186">
    <property type="entry name" value="GNAT"/>
    <property type="match status" value="1"/>
</dbReference>
<gene>
    <name evidence="2" type="ORF">CJD35_13210</name>
</gene>
<dbReference type="PANTHER" id="PTHR43138">
    <property type="entry name" value="ACETYLTRANSFERASE, GNAT FAMILY"/>
    <property type="match status" value="1"/>
</dbReference>